<reference evidence="3 4" key="1">
    <citation type="submission" date="2014-02" db="EMBL/GenBank/DDBJ databases">
        <title>The small core and large imbalanced accessory genome model reveals a collaborative survival strategy of Sorangium cellulosum strains in nature.</title>
        <authorList>
            <person name="Han K."/>
            <person name="Peng R."/>
            <person name="Blom J."/>
            <person name="Li Y.-Z."/>
        </authorList>
    </citation>
    <scope>NUCLEOTIDE SEQUENCE [LARGE SCALE GENOMIC DNA]</scope>
    <source>
        <strain evidence="3 4">So0007-03</strain>
    </source>
</reference>
<protein>
    <recommendedName>
        <fullName evidence="2">Helix-turn-helix domain-containing protein</fullName>
    </recommendedName>
</protein>
<dbReference type="InterPro" id="IPR041657">
    <property type="entry name" value="HTH_17"/>
</dbReference>
<accession>A0A150TX79</accession>
<gene>
    <name evidence="3" type="ORF">BE21_19995</name>
</gene>
<name>A0A150TX79_SORCE</name>
<comment type="caution">
    <text evidence="3">The sequence shown here is derived from an EMBL/GenBank/DDBJ whole genome shotgun (WGS) entry which is preliminary data.</text>
</comment>
<evidence type="ECO:0000259" key="2">
    <source>
        <dbReference type="Pfam" id="PF12728"/>
    </source>
</evidence>
<dbReference type="AlphaFoldDB" id="A0A150TX79"/>
<dbReference type="EMBL" id="JEME01000783">
    <property type="protein sequence ID" value="KYG09078.1"/>
    <property type="molecule type" value="Genomic_DNA"/>
</dbReference>
<organism evidence="3 4">
    <name type="scientific">Sorangium cellulosum</name>
    <name type="common">Polyangium cellulosum</name>
    <dbReference type="NCBI Taxonomy" id="56"/>
    <lineage>
        <taxon>Bacteria</taxon>
        <taxon>Pseudomonadati</taxon>
        <taxon>Myxococcota</taxon>
        <taxon>Polyangia</taxon>
        <taxon>Polyangiales</taxon>
        <taxon>Polyangiaceae</taxon>
        <taxon>Sorangium</taxon>
    </lineage>
</organism>
<feature type="region of interest" description="Disordered" evidence="1">
    <location>
        <begin position="59"/>
        <end position="85"/>
    </location>
</feature>
<dbReference type="Pfam" id="PF12728">
    <property type="entry name" value="HTH_17"/>
    <property type="match status" value="1"/>
</dbReference>
<evidence type="ECO:0000313" key="4">
    <source>
        <dbReference type="Proteomes" id="UP000075502"/>
    </source>
</evidence>
<dbReference type="SUPFAM" id="SSF46955">
    <property type="entry name" value="Putative DNA-binding domain"/>
    <property type="match status" value="1"/>
</dbReference>
<proteinExistence type="predicted"/>
<sequence>MQETLDYRATAMVTGVPTGTLRALFCRQQIPHYRLGQRTVRFRPSEVEQWLQARHVAALRKPDKGDGAPIEERPGDAAPDVGGAR</sequence>
<evidence type="ECO:0000313" key="3">
    <source>
        <dbReference type="EMBL" id="KYG09078.1"/>
    </source>
</evidence>
<evidence type="ECO:0000256" key="1">
    <source>
        <dbReference type="SAM" id="MobiDB-lite"/>
    </source>
</evidence>
<feature type="domain" description="Helix-turn-helix" evidence="2">
    <location>
        <begin position="14"/>
        <end position="54"/>
    </location>
</feature>
<feature type="compositionally biased region" description="Basic and acidic residues" evidence="1">
    <location>
        <begin position="60"/>
        <end position="75"/>
    </location>
</feature>
<dbReference type="InterPro" id="IPR009061">
    <property type="entry name" value="DNA-bd_dom_put_sf"/>
</dbReference>
<dbReference type="Proteomes" id="UP000075502">
    <property type="component" value="Unassembled WGS sequence"/>
</dbReference>